<feature type="region of interest" description="Disordered" evidence="4">
    <location>
        <begin position="121"/>
        <end position="145"/>
    </location>
</feature>
<dbReference type="PANTHER" id="PTHR10983">
    <property type="entry name" value="1-ACYLGLYCEROL-3-PHOSPHATE ACYLTRANSFERASE-RELATED"/>
    <property type="match status" value="1"/>
</dbReference>
<evidence type="ECO:0000256" key="1">
    <source>
        <dbReference type="ARBA" id="ARBA00008655"/>
    </source>
</evidence>
<dbReference type="SUPFAM" id="SSF69593">
    <property type="entry name" value="Glycerol-3-phosphate (1)-acyltransferase"/>
    <property type="match status" value="1"/>
</dbReference>
<reference evidence="8" key="1">
    <citation type="submission" date="2022-11" db="UniProtKB">
        <authorList>
            <consortium name="WormBaseParasite"/>
        </authorList>
    </citation>
    <scope>IDENTIFICATION</scope>
</reference>
<keyword evidence="5" id="KW-0812">Transmembrane</keyword>
<dbReference type="GO" id="GO:0016746">
    <property type="term" value="F:acyltransferase activity"/>
    <property type="evidence" value="ECO:0007669"/>
    <property type="project" value="UniProtKB-KW"/>
</dbReference>
<keyword evidence="5" id="KW-0472">Membrane</keyword>
<dbReference type="Pfam" id="PF01553">
    <property type="entry name" value="Acyltransferase"/>
    <property type="match status" value="1"/>
</dbReference>
<dbReference type="InterPro" id="IPR032098">
    <property type="entry name" value="Acyltransf_C"/>
</dbReference>
<name>A0A914DLY5_9BILA</name>
<dbReference type="Pfam" id="PF16076">
    <property type="entry name" value="Acyltransf_C"/>
    <property type="match status" value="1"/>
</dbReference>
<dbReference type="GO" id="GO:0005783">
    <property type="term" value="C:endoplasmic reticulum"/>
    <property type="evidence" value="ECO:0007669"/>
    <property type="project" value="TreeGrafter"/>
</dbReference>
<sequence length="539" mass="63799">MFDGLKKHRTFELPRAMRTFALILMYREPADPKLLWEEFEEDLAEDFIRAANRNSTSIDEAAKEGLQDHRQYAGQRNTRRTPIRLPDTDVSYGCCFVFYTFLCTKDICMQRRKSESRLASELSTASSSKQQSQRNDNNKKHLPGARSKWSTASTLEKIKWIFLIPFRTLFCVSNVTVFFFAYFGFLIPVLWMKPAWPRLFWYCEGKLYRWLQAFIGYWGYTAGYDVYEYGDDISPYCESDRVIMMINHQSTADVPTLMALLQSKGTATRKTLWLMDIMFRWSPFGIIGAIHGDYFIQQGKATRDKEIDRLKEYVNKIFWERDRRWVILFPEGGFYYKRVQSSQAYAKKNGFPHLEHTTLPRMGAVKAILEVVGPRRDENNEESVKKNNVLKLIKDTYGAIREKKYVKDTRPPIKYVLDVTIAYPHGEPLSLATLIFGTREKCDIAVNYKMYNAEEVPFRDEIKLRDWIYKVYEEKDKLLDNYYKYGAFHHGETGHRIVFPWSKIIGQYVFWAVSFYVQYRIYMWLLMAVYRFFFPPLFV</sequence>
<evidence type="ECO:0000256" key="4">
    <source>
        <dbReference type="SAM" id="MobiDB-lite"/>
    </source>
</evidence>
<accession>A0A914DLY5</accession>
<evidence type="ECO:0000259" key="6">
    <source>
        <dbReference type="SMART" id="SM00563"/>
    </source>
</evidence>
<dbReference type="AlphaFoldDB" id="A0A914DLY5"/>
<organism evidence="7 8">
    <name type="scientific">Acrobeloides nanus</name>
    <dbReference type="NCBI Taxonomy" id="290746"/>
    <lineage>
        <taxon>Eukaryota</taxon>
        <taxon>Metazoa</taxon>
        <taxon>Ecdysozoa</taxon>
        <taxon>Nematoda</taxon>
        <taxon>Chromadorea</taxon>
        <taxon>Rhabditida</taxon>
        <taxon>Tylenchina</taxon>
        <taxon>Cephalobomorpha</taxon>
        <taxon>Cephaloboidea</taxon>
        <taxon>Cephalobidae</taxon>
        <taxon>Acrobeloides</taxon>
    </lineage>
</organism>
<keyword evidence="3" id="KW-0012">Acyltransferase</keyword>
<feature type="compositionally biased region" description="Polar residues" evidence="4">
    <location>
        <begin position="121"/>
        <end position="135"/>
    </location>
</feature>
<evidence type="ECO:0000256" key="2">
    <source>
        <dbReference type="ARBA" id="ARBA00022679"/>
    </source>
</evidence>
<proteinExistence type="inferred from homology"/>
<evidence type="ECO:0000256" key="3">
    <source>
        <dbReference type="ARBA" id="ARBA00023315"/>
    </source>
</evidence>
<protein>
    <submittedName>
        <fullName evidence="8">Phospholipid/glycerol acyltransferase domain-containing protein</fullName>
    </submittedName>
</protein>
<dbReference type="InterPro" id="IPR002123">
    <property type="entry name" value="Plipid/glycerol_acylTrfase"/>
</dbReference>
<dbReference type="PANTHER" id="PTHR10983:SF2">
    <property type="entry name" value="ACYL-COA:LYSOPHOSPHATIDYLGLYCEROL ACYLTRANSFERASE 1"/>
    <property type="match status" value="1"/>
</dbReference>
<keyword evidence="7" id="KW-1185">Reference proteome</keyword>
<dbReference type="SMART" id="SM00563">
    <property type="entry name" value="PlsC"/>
    <property type="match status" value="1"/>
</dbReference>
<keyword evidence="5" id="KW-1133">Transmembrane helix</keyword>
<feature type="domain" description="Phospholipid/glycerol acyltransferase" evidence="6">
    <location>
        <begin position="242"/>
        <end position="366"/>
    </location>
</feature>
<dbReference type="CDD" id="cd07990">
    <property type="entry name" value="LPLAT_LCLAT1-like"/>
    <property type="match status" value="1"/>
</dbReference>
<keyword evidence="2" id="KW-0808">Transferase</keyword>
<evidence type="ECO:0000313" key="8">
    <source>
        <dbReference type="WBParaSite" id="ACRNAN_scaffold2924.g29195.t1"/>
    </source>
</evidence>
<evidence type="ECO:0000313" key="7">
    <source>
        <dbReference type="Proteomes" id="UP000887540"/>
    </source>
</evidence>
<dbReference type="Proteomes" id="UP000887540">
    <property type="component" value="Unplaced"/>
</dbReference>
<comment type="similarity">
    <text evidence="1">Belongs to the 1-acyl-sn-glycerol-3-phosphate acyltransferase family.</text>
</comment>
<evidence type="ECO:0000256" key="5">
    <source>
        <dbReference type="SAM" id="Phobius"/>
    </source>
</evidence>
<feature type="transmembrane region" description="Helical" evidence="5">
    <location>
        <begin position="169"/>
        <end position="191"/>
    </location>
</feature>
<dbReference type="WBParaSite" id="ACRNAN_scaffold2924.g29195.t1">
    <property type="protein sequence ID" value="ACRNAN_scaffold2924.g29195.t1"/>
    <property type="gene ID" value="ACRNAN_scaffold2924.g29195"/>
</dbReference>
<dbReference type="GO" id="GO:0036149">
    <property type="term" value="P:phosphatidylinositol acyl-chain remodeling"/>
    <property type="evidence" value="ECO:0007669"/>
    <property type="project" value="TreeGrafter"/>
</dbReference>